<keyword evidence="5" id="KW-1185">Reference proteome</keyword>
<protein>
    <submittedName>
        <fullName evidence="2">Tetrathionate reductase family octaheme c-type cytochrome</fullName>
    </submittedName>
</protein>
<dbReference type="PIRSF" id="PIRSF039014">
    <property type="entry name" value="OTR_cyc"/>
    <property type="match status" value="1"/>
</dbReference>
<dbReference type="SUPFAM" id="SSF48695">
    <property type="entry name" value="Multiheme cytochromes"/>
    <property type="match status" value="1"/>
</dbReference>
<gene>
    <name evidence="3" type="ORF">DO021_15720</name>
    <name evidence="2" type="ORF">EYB58_02015</name>
</gene>
<evidence type="ECO:0000313" key="5">
    <source>
        <dbReference type="Proteomes" id="UP000293902"/>
    </source>
</evidence>
<evidence type="ECO:0000313" key="4">
    <source>
        <dbReference type="Proteomes" id="UP000248798"/>
    </source>
</evidence>
<reference evidence="3 4" key="1">
    <citation type="submission" date="2018-06" db="EMBL/GenBank/DDBJ databases">
        <title>Complete Genome Sequence of Desulfobacter hydrogenophilus (DSM3380).</title>
        <authorList>
            <person name="Marietou A."/>
            <person name="Schreiber L."/>
            <person name="Marshall I."/>
            <person name="Jorgensen B."/>
        </authorList>
    </citation>
    <scope>NUCLEOTIDE SEQUENCE [LARGE SCALE GENOMIC DNA]</scope>
    <source>
        <strain evidence="3 4">DSM 3380</strain>
    </source>
</reference>
<dbReference type="PANTHER" id="PTHR35038">
    <property type="entry name" value="DISSIMILATORY SULFITE REDUCTASE SIRA"/>
    <property type="match status" value="1"/>
</dbReference>
<proteinExistence type="predicted"/>
<dbReference type="OrthoDB" id="9788513at2"/>
<dbReference type="PANTHER" id="PTHR35038:SF5">
    <property type="entry name" value="CYTOCHROME C-TYPE PROTEIN NRFB"/>
    <property type="match status" value="1"/>
</dbReference>
<dbReference type="NCBIfam" id="TIGR04315">
    <property type="entry name" value="octaheme_Shew"/>
    <property type="match status" value="1"/>
</dbReference>
<dbReference type="GO" id="GO:0016491">
    <property type="term" value="F:oxidoreductase activity"/>
    <property type="evidence" value="ECO:0007669"/>
    <property type="project" value="TreeGrafter"/>
</dbReference>
<dbReference type="Proteomes" id="UP000248798">
    <property type="component" value="Unassembled WGS sequence"/>
</dbReference>
<evidence type="ECO:0000313" key="3">
    <source>
        <dbReference type="EMBL" id="RAM01036.1"/>
    </source>
</evidence>
<organism evidence="3 4">
    <name type="scientific">Desulfobacter hydrogenophilus</name>
    <dbReference type="NCBI Taxonomy" id="2291"/>
    <lineage>
        <taxon>Bacteria</taxon>
        <taxon>Pseudomonadati</taxon>
        <taxon>Thermodesulfobacteriota</taxon>
        <taxon>Desulfobacteria</taxon>
        <taxon>Desulfobacterales</taxon>
        <taxon>Desulfobacteraceae</taxon>
        <taxon>Desulfobacter</taxon>
    </lineage>
</organism>
<evidence type="ECO:0000313" key="2">
    <source>
        <dbReference type="EMBL" id="QBH11807.1"/>
    </source>
</evidence>
<dbReference type="InterPro" id="IPR024673">
    <property type="entry name" value="Octahem_Cyt_c"/>
</dbReference>
<dbReference type="Pfam" id="PF11783">
    <property type="entry name" value="Cytochrome_cB"/>
    <property type="match status" value="1"/>
</dbReference>
<dbReference type="AlphaFoldDB" id="A0A328F9Y8"/>
<dbReference type="InterPro" id="IPR036280">
    <property type="entry name" value="Multihaem_cyt_sf"/>
</dbReference>
<reference evidence="2 5" key="2">
    <citation type="submission" date="2019-02" db="EMBL/GenBank/DDBJ databases">
        <title>Complete genome sequence of Desulfobacter hydrogenophilus AcRS1.</title>
        <authorList>
            <person name="Marietou A."/>
            <person name="Lund M.B."/>
            <person name="Marshall I.P.G."/>
            <person name="Schreiber L."/>
            <person name="Jorgensen B."/>
        </authorList>
    </citation>
    <scope>NUCLEOTIDE SEQUENCE [LARGE SCALE GENOMIC DNA]</scope>
    <source>
        <strain evidence="2 5">AcRS1</strain>
    </source>
</reference>
<sequence length="373" mass="40766">MSIESNWCGCTKCHAGYGWKDENFDFTDMANVDCLVCHDTTGRYSKKKNKCGYPDKGIDLAQIAGSVGPPGRGNCGACHWYGGGGDNFKHGDLSSEFLNPSRSFDVHMGGEDFSCQECHATDQHRIAGSSTTSAVSEGSVSCLDCHDESPHDDASPLLKQLNGHCQSIACQTCHIPTFARKKFTLTSRDFSKGAKENKILEQSENKIVVQGKLGITVKEKALRPTYAWYNGKHHRYLKGDTIKTSGVTALNSPVGSIKDPLARITPYKLVKSRQPMDSENRILIVPHLTGKDGFMATGDWKLAAEKGMKAAKLPFSGKVDFVETVMYWRLNHGVVPKEESLSCLDCHSPSGVMDFKALGYKQDPAGGGARFEK</sequence>
<dbReference type="EMBL" id="QLNI01000033">
    <property type="protein sequence ID" value="RAM01036.1"/>
    <property type="molecule type" value="Genomic_DNA"/>
</dbReference>
<dbReference type="EMBL" id="CP036313">
    <property type="protein sequence ID" value="QBH11807.1"/>
    <property type="molecule type" value="Genomic_DNA"/>
</dbReference>
<accession>A0A328F9Y8</accession>
<evidence type="ECO:0000256" key="1">
    <source>
        <dbReference type="ARBA" id="ARBA00022729"/>
    </source>
</evidence>
<dbReference type="Proteomes" id="UP000293902">
    <property type="component" value="Chromosome"/>
</dbReference>
<dbReference type="InterPro" id="IPR051829">
    <property type="entry name" value="Multiheme_Cytochr_ET"/>
</dbReference>
<name>A0A328F9Y8_9BACT</name>
<keyword evidence="1" id="KW-0732">Signal</keyword>